<feature type="domain" description="Peptidase S53" evidence="8">
    <location>
        <begin position="182"/>
        <end position="546"/>
    </location>
</feature>
<keyword evidence="10" id="KW-1185">Reference proteome</keyword>
<dbReference type="GO" id="GO:0004252">
    <property type="term" value="F:serine-type endopeptidase activity"/>
    <property type="evidence" value="ECO:0007669"/>
    <property type="project" value="UniProtKB-UniRule"/>
</dbReference>
<feature type="binding site" evidence="7">
    <location>
        <position position="503"/>
    </location>
    <ligand>
        <name>Ca(2+)</name>
        <dbReference type="ChEBI" id="CHEBI:29108"/>
    </ligand>
</feature>
<dbReference type="EMBL" id="VSSS01000105">
    <property type="protein sequence ID" value="TYL83540.1"/>
    <property type="molecule type" value="Genomic_DNA"/>
</dbReference>
<dbReference type="InterPro" id="IPR036852">
    <property type="entry name" value="Peptidase_S8/S53_dom_sf"/>
</dbReference>
<dbReference type="InterPro" id="IPR015366">
    <property type="entry name" value="S53_propep"/>
</dbReference>
<dbReference type="GO" id="GO:0008240">
    <property type="term" value="F:tripeptidyl-peptidase activity"/>
    <property type="evidence" value="ECO:0007669"/>
    <property type="project" value="TreeGrafter"/>
</dbReference>
<dbReference type="CDD" id="cd11377">
    <property type="entry name" value="Pro-peptidase_S53"/>
    <property type="match status" value="1"/>
</dbReference>
<sequence>MSPSATPHMVELPNSVHQLPTGSKAMRRTNGQRWIELTLGVKRSADLPDLSDLDNKLPEARNYMTRDQLESKYGSDPKAIKSIEDFAKAHKLVVTRNEPAAARLGIAGTVDDVSDAFGVTLFDYSHPHLGDFHARTGPVHVPTEVGDAITGVFGLNNHRVLRRSRHSAQSAKPDFASAVRHWFVPTELGAIYKFPQVDASKQCIGLLEFGGGVETPDVAAYFSKIGVPAPEVAVIAVDGVSTDPAGDPDSTGEVMLDVDVAGALGGGAKIATYFSTFDEKGLVDCLAKVVSDSVNDPSVVSISWGWDENQAFNNAGVIWSPAAIDHCNHSFLAAAHLGITFCVSTGDDGSEAQMQDGRAHVNFPATSPYVLAVGGTSLHARANAKKQVQITETVWNDGPGSGTGGGVSDITPIPSWQNGIVPKSINPGHFAGRAIPDVAANADPATGYLTMSGGKLGIVGGTSASAPLWASLIARINAANGARSGNFNALLYSKFGPAGVLRDITVGNNDTDGLLGGQFKAGPGWDACTGWGVPDGGKLLTALQGGPTS</sequence>
<keyword evidence="1 7" id="KW-0645">Protease</keyword>
<comment type="cofactor">
    <cofactor evidence="7">
        <name>Ca(2+)</name>
        <dbReference type="ChEBI" id="CHEBI:29108"/>
    </cofactor>
    <text evidence="7">Binds 1 Ca(2+) ion per subunit.</text>
</comment>
<dbReference type="SUPFAM" id="SSF54897">
    <property type="entry name" value="Protease propeptides/inhibitors"/>
    <property type="match status" value="1"/>
</dbReference>
<dbReference type="InterPro" id="IPR050819">
    <property type="entry name" value="Tripeptidyl-peptidase_I"/>
</dbReference>
<dbReference type="CDD" id="cd04056">
    <property type="entry name" value="Peptidases_S53"/>
    <property type="match status" value="1"/>
</dbReference>
<protein>
    <submittedName>
        <fullName evidence="9">S8/S53 family peptidase</fullName>
    </submittedName>
</protein>
<dbReference type="Gene3D" id="3.40.50.200">
    <property type="entry name" value="Peptidase S8/S53 domain"/>
    <property type="match status" value="1"/>
</dbReference>
<dbReference type="PANTHER" id="PTHR14218">
    <property type="entry name" value="PROTEASE S8 TRIPEPTIDYL PEPTIDASE I CLN2"/>
    <property type="match status" value="1"/>
</dbReference>
<feature type="binding site" evidence="7">
    <location>
        <position position="526"/>
    </location>
    <ligand>
        <name>Ca(2+)</name>
        <dbReference type="ChEBI" id="CHEBI:29108"/>
    </ligand>
</feature>
<evidence type="ECO:0000256" key="6">
    <source>
        <dbReference type="ARBA" id="ARBA00023145"/>
    </source>
</evidence>
<dbReference type="PROSITE" id="PS51695">
    <property type="entry name" value="SEDOLISIN"/>
    <property type="match status" value="1"/>
</dbReference>
<dbReference type="OrthoDB" id="9002785at2"/>
<dbReference type="Pfam" id="PF00082">
    <property type="entry name" value="Peptidase_S8"/>
    <property type="match status" value="1"/>
</dbReference>
<evidence type="ECO:0000256" key="2">
    <source>
        <dbReference type="ARBA" id="ARBA00022723"/>
    </source>
</evidence>
<evidence type="ECO:0000313" key="10">
    <source>
        <dbReference type="Proteomes" id="UP000324758"/>
    </source>
</evidence>
<evidence type="ECO:0000256" key="5">
    <source>
        <dbReference type="ARBA" id="ARBA00022837"/>
    </source>
</evidence>
<dbReference type="InterPro" id="IPR000209">
    <property type="entry name" value="Peptidase_S8/S53_dom"/>
</dbReference>
<reference evidence="9 10" key="1">
    <citation type="submission" date="2019-08" db="EMBL/GenBank/DDBJ databases">
        <title>Bradyrhizobium hipponensis sp. nov., a rhizobium isolated from a Lupinus angustifolius root nodule in Tunisia.</title>
        <authorList>
            <person name="Off K."/>
            <person name="Rejili M."/>
            <person name="Mars M."/>
            <person name="Brachmann A."/>
            <person name="Marin M."/>
        </authorList>
    </citation>
    <scope>NUCLEOTIDE SEQUENCE [LARGE SCALE GENOMIC DNA]</scope>
    <source>
        <strain evidence="9 10">CTAW71</strain>
    </source>
</reference>
<feature type="active site" description="Charge relay system" evidence="7">
    <location>
        <position position="463"/>
    </location>
</feature>
<feature type="active site" description="Charge relay system" evidence="7">
    <location>
        <position position="253"/>
    </location>
</feature>
<dbReference type="RefSeq" id="WP_148778885.1">
    <property type="nucleotide sequence ID" value="NZ_VSSS01000105.1"/>
</dbReference>
<dbReference type="GO" id="GO:0046872">
    <property type="term" value="F:metal ion binding"/>
    <property type="evidence" value="ECO:0007669"/>
    <property type="project" value="UniProtKB-UniRule"/>
</dbReference>
<dbReference type="GO" id="GO:0006508">
    <property type="term" value="P:proteolysis"/>
    <property type="evidence" value="ECO:0007669"/>
    <property type="project" value="UniProtKB-KW"/>
</dbReference>
<comment type="caution">
    <text evidence="9">The sequence shown here is derived from an EMBL/GenBank/DDBJ whole genome shotgun (WGS) entry which is preliminary data.</text>
</comment>
<name>A0A5D3K9V5_9BRAD</name>
<keyword evidence="2 7" id="KW-0479">Metal-binding</keyword>
<keyword evidence="4 7" id="KW-0720">Serine protease</keyword>
<feature type="binding site" evidence="7">
    <location>
        <position position="524"/>
    </location>
    <ligand>
        <name>Ca(2+)</name>
        <dbReference type="ChEBI" id="CHEBI:29108"/>
    </ligand>
</feature>
<organism evidence="9 10">
    <name type="scientific">Bradyrhizobium rifense</name>
    <dbReference type="NCBI Taxonomy" id="515499"/>
    <lineage>
        <taxon>Bacteria</taxon>
        <taxon>Pseudomonadati</taxon>
        <taxon>Pseudomonadota</taxon>
        <taxon>Alphaproteobacteria</taxon>
        <taxon>Hyphomicrobiales</taxon>
        <taxon>Nitrobacteraceae</taxon>
        <taxon>Bradyrhizobium</taxon>
    </lineage>
</organism>
<evidence type="ECO:0000259" key="8">
    <source>
        <dbReference type="PROSITE" id="PS51695"/>
    </source>
</evidence>
<keyword evidence="5 7" id="KW-0106">Calcium</keyword>
<evidence type="ECO:0000256" key="3">
    <source>
        <dbReference type="ARBA" id="ARBA00022801"/>
    </source>
</evidence>
<evidence type="ECO:0000256" key="7">
    <source>
        <dbReference type="PROSITE-ProRule" id="PRU01032"/>
    </source>
</evidence>
<dbReference type="InterPro" id="IPR030400">
    <property type="entry name" value="Sedolisin_dom"/>
</dbReference>
<dbReference type="SUPFAM" id="SSF52743">
    <property type="entry name" value="Subtilisin-like"/>
    <property type="match status" value="1"/>
</dbReference>
<evidence type="ECO:0000313" key="9">
    <source>
        <dbReference type="EMBL" id="TYL83540.1"/>
    </source>
</evidence>
<evidence type="ECO:0000256" key="4">
    <source>
        <dbReference type="ARBA" id="ARBA00022825"/>
    </source>
</evidence>
<dbReference type="AlphaFoldDB" id="A0A5D3K9V5"/>
<dbReference type="PANTHER" id="PTHR14218:SF15">
    <property type="entry name" value="TRIPEPTIDYL-PEPTIDASE 1"/>
    <property type="match status" value="1"/>
</dbReference>
<gene>
    <name evidence="9" type="ORF">FXB40_46150</name>
</gene>
<evidence type="ECO:0000256" key="1">
    <source>
        <dbReference type="ARBA" id="ARBA00022670"/>
    </source>
</evidence>
<proteinExistence type="predicted"/>
<dbReference type="Pfam" id="PF09286">
    <property type="entry name" value="Pro-kuma_activ"/>
    <property type="match status" value="1"/>
</dbReference>
<dbReference type="Proteomes" id="UP000324758">
    <property type="component" value="Unassembled WGS sequence"/>
</dbReference>
<feature type="binding site" evidence="7">
    <location>
        <position position="504"/>
    </location>
    <ligand>
        <name>Ca(2+)</name>
        <dbReference type="ChEBI" id="CHEBI:29108"/>
    </ligand>
</feature>
<accession>A0A5D3K9V5</accession>
<keyword evidence="6" id="KW-0865">Zymogen</keyword>
<feature type="active site" description="Charge relay system" evidence="7">
    <location>
        <position position="257"/>
    </location>
</feature>
<dbReference type="SMART" id="SM00944">
    <property type="entry name" value="Pro-kuma_activ"/>
    <property type="match status" value="1"/>
</dbReference>
<keyword evidence="3 7" id="KW-0378">Hydrolase</keyword>